<evidence type="ECO:0000256" key="8">
    <source>
        <dbReference type="ARBA" id="ARBA00023136"/>
    </source>
</evidence>
<comment type="similarity">
    <text evidence="10">Belongs to the methyl-accepting chemotaxis (MCP) protein family.</text>
</comment>
<feature type="compositionally biased region" description="Low complexity" evidence="13">
    <location>
        <begin position="522"/>
        <end position="537"/>
    </location>
</feature>
<evidence type="ECO:0000313" key="17">
    <source>
        <dbReference type="EMBL" id="KIF82180.1"/>
    </source>
</evidence>
<comment type="caution">
    <text evidence="17">The sequence shown here is derived from an EMBL/GenBank/DDBJ whole genome shotgun (WGS) entry which is preliminary data.</text>
</comment>
<dbReference type="PANTHER" id="PTHR43531">
    <property type="entry name" value="PROTEIN ICFG"/>
    <property type="match status" value="1"/>
</dbReference>
<keyword evidence="5" id="KW-0997">Cell inner membrane</keyword>
<proteinExistence type="inferred from homology"/>
<dbReference type="InterPro" id="IPR051310">
    <property type="entry name" value="MCP_chemotaxis"/>
</dbReference>
<dbReference type="InterPro" id="IPR003122">
    <property type="entry name" value="Tar_rcpt_lig-bd"/>
</dbReference>
<feature type="domain" description="Methyl-accepting transducer" evidence="15">
    <location>
        <begin position="268"/>
        <end position="497"/>
    </location>
</feature>
<organism evidence="17 18">
    <name type="scientific">Noviherbaspirillum autotrophicum</name>
    <dbReference type="NCBI Taxonomy" id="709839"/>
    <lineage>
        <taxon>Bacteria</taxon>
        <taxon>Pseudomonadati</taxon>
        <taxon>Pseudomonadota</taxon>
        <taxon>Betaproteobacteria</taxon>
        <taxon>Burkholderiales</taxon>
        <taxon>Oxalobacteraceae</taxon>
        <taxon>Noviherbaspirillum</taxon>
    </lineage>
</organism>
<feature type="region of interest" description="Disordered" evidence="13">
    <location>
        <begin position="285"/>
        <end position="304"/>
    </location>
</feature>
<dbReference type="InterPro" id="IPR003660">
    <property type="entry name" value="HAMP_dom"/>
</dbReference>
<reference evidence="17 18" key="1">
    <citation type="submission" date="2014-12" db="EMBL/GenBank/DDBJ databases">
        <title>Denitrispirillum autotrophicum gen. nov., sp. nov., Denitrifying, Facultatively Autotrophic Bacteria Isolated from Rice Paddy Soil.</title>
        <authorList>
            <person name="Ishii S."/>
            <person name="Ashida N."/>
            <person name="Ohno H."/>
            <person name="Otsuka S."/>
            <person name="Yokota A."/>
            <person name="Senoo K."/>
        </authorList>
    </citation>
    <scope>NUCLEOTIDE SEQUENCE [LARGE SCALE GENOMIC DNA]</scope>
    <source>
        <strain evidence="17 18">TSA66</strain>
    </source>
</reference>
<dbReference type="GO" id="GO:0007165">
    <property type="term" value="P:signal transduction"/>
    <property type="evidence" value="ECO:0007669"/>
    <property type="project" value="UniProtKB-KW"/>
</dbReference>
<dbReference type="SMART" id="SM00304">
    <property type="entry name" value="HAMP"/>
    <property type="match status" value="1"/>
</dbReference>
<dbReference type="FunFam" id="1.10.287.950:FF:000002">
    <property type="entry name" value="Methyl-accepting chemotaxis protein"/>
    <property type="match status" value="1"/>
</dbReference>
<dbReference type="Pfam" id="PF02203">
    <property type="entry name" value="TarH"/>
    <property type="match status" value="1"/>
</dbReference>
<evidence type="ECO:0000256" key="6">
    <source>
        <dbReference type="ARBA" id="ARBA00022692"/>
    </source>
</evidence>
<evidence type="ECO:0000256" key="4">
    <source>
        <dbReference type="ARBA" id="ARBA00022500"/>
    </source>
</evidence>
<dbReference type="GO" id="GO:0006935">
    <property type="term" value="P:chemotaxis"/>
    <property type="evidence" value="ECO:0007669"/>
    <property type="project" value="UniProtKB-KW"/>
</dbReference>
<feature type="transmembrane region" description="Helical" evidence="14">
    <location>
        <begin position="12"/>
        <end position="33"/>
    </location>
</feature>
<dbReference type="SUPFAM" id="SSF58104">
    <property type="entry name" value="Methyl-accepting chemotaxis protein (MCP) signaling domain"/>
    <property type="match status" value="1"/>
</dbReference>
<dbReference type="CDD" id="cd06225">
    <property type="entry name" value="HAMP"/>
    <property type="match status" value="1"/>
</dbReference>
<dbReference type="EMBL" id="JWJG01000028">
    <property type="protein sequence ID" value="KIF82180.1"/>
    <property type="molecule type" value="Genomic_DNA"/>
</dbReference>
<dbReference type="PROSITE" id="PS50111">
    <property type="entry name" value="CHEMOTAXIS_TRANSDUC_2"/>
    <property type="match status" value="1"/>
</dbReference>
<keyword evidence="2" id="KW-1003">Cell membrane</keyword>
<evidence type="ECO:0000256" key="9">
    <source>
        <dbReference type="ARBA" id="ARBA00023224"/>
    </source>
</evidence>
<dbReference type="Pfam" id="PF00015">
    <property type="entry name" value="MCPsignal"/>
    <property type="match status" value="1"/>
</dbReference>
<keyword evidence="9 11" id="KW-0807">Transducer</keyword>
<feature type="coiled-coil region" evidence="12">
    <location>
        <begin position="468"/>
        <end position="495"/>
    </location>
</feature>
<name>A0A0C2BLP1_9BURK</name>
<dbReference type="OrthoDB" id="8982326at2"/>
<evidence type="ECO:0000256" key="7">
    <source>
        <dbReference type="ARBA" id="ARBA00022989"/>
    </source>
</evidence>
<accession>A0A0C2BLP1</accession>
<feature type="transmembrane region" description="Helical" evidence="14">
    <location>
        <begin position="189"/>
        <end position="210"/>
    </location>
</feature>
<dbReference type="InterPro" id="IPR004089">
    <property type="entry name" value="MCPsignal_dom"/>
</dbReference>
<dbReference type="Pfam" id="PF00672">
    <property type="entry name" value="HAMP"/>
    <property type="match status" value="1"/>
</dbReference>
<feature type="compositionally biased region" description="Low complexity" evidence="13">
    <location>
        <begin position="551"/>
        <end position="563"/>
    </location>
</feature>
<dbReference type="RefSeq" id="WP_040040857.1">
    <property type="nucleotide sequence ID" value="NZ_JWJG01000028.1"/>
</dbReference>
<dbReference type="STRING" id="709839.TSA66_17445"/>
<keyword evidence="4" id="KW-0145">Chemotaxis</keyword>
<evidence type="ECO:0000259" key="15">
    <source>
        <dbReference type="PROSITE" id="PS50111"/>
    </source>
</evidence>
<dbReference type="SMART" id="SM00283">
    <property type="entry name" value="MA"/>
    <property type="match status" value="1"/>
</dbReference>
<evidence type="ECO:0000256" key="10">
    <source>
        <dbReference type="ARBA" id="ARBA00029447"/>
    </source>
</evidence>
<feature type="compositionally biased region" description="Polar residues" evidence="13">
    <location>
        <begin position="289"/>
        <end position="304"/>
    </location>
</feature>
<evidence type="ECO:0000256" key="5">
    <source>
        <dbReference type="ARBA" id="ARBA00022519"/>
    </source>
</evidence>
<evidence type="ECO:0000256" key="1">
    <source>
        <dbReference type="ARBA" id="ARBA00004429"/>
    </source>
</evidence>
<dbReference type="PROSITE" id="PS50885">
    <property type="entry name" value="HAMP"/>
    <property type="match status" value="1"/>
</dbReference>
<evidence type="ECO:0000256" key="3">
    <source>
        <dbReference type="ARBA" id="ARBA00022481"/>
    </source>
</evidence>
<comment type="subcellular location">
    <subcellularLocation>
        <location evidence="1">Cell inner membrane</location>
        <topology evidence="1">Multi-pass membrane protein</topology>
    </subcellularLocation>
</comment>
<evidence type="ECO:0000256" key="13">
    <source>
        <dbReference type="SAM" id="MobiDB-lite"/>
    </source>
</evidence>
<dbReference type="PRINTS" id="PR00260">
    <property type="entry name" value="CHEMTRNSDUCR"/>
</dbReference>
<evidence type="ECO:0000256" key="14">
    <source>
        <dbReference type="SAM" id="Phobius"/>
    </source>
</evidence>
<keyword evidence="12" id="KW-0175">Coiled coil</keyword>
<dbReference type="AlphaFoldDB" id="A0A0C2BLP1"/>
<dbReference type="GO" id="GO:0005886">
    <property type="term" value="C:plasma membrane"/>
    <property type="evidence" value="ECO:0007669"/>
    <property type="project" value="UniProtKB-SubCell"/>
</dbReference>
<evidence type="ECO:0000259" key="16">
    <source>
        <dbReference type="PROSITE" id="PS50885"/>
    </source>
</evidence>
<feature type="region of interest" description="Disordered" evidence="13">
    <location>
        <begin position="522"/>
        <end position="572"/>
    </location>
</feature>
<sequence>MFRNLTIKSRLVFVIGFLSMLLVSGGIIGLTSLHSANASLKTMYETRLVPMGKLDFVARAIDSDRMAIAETMNGDPIVVVKKMEEAEKRIVEIDKTWESYLSGPLTADERKLADRFNENYKKFIAEGLRPAINAQRSNNVQMTMEVMQGPMAQYYAPMQVSFDELVRLQQNVAKSEFEHSQSVYFTVRAMSIAAILFGLAMAGFVGMWLIRAISAPLNEAVRVAKSVAAGDLTQRIEVRSSDETGQLLQALKDMTDSLVHTIGQVRQGTETINVASREIATGNADLSARTESQASSLEETASSMEELTSTVRQNAENARQANQLVVSASDYALKGGRVVGQVVETMGSIKESSRKIVDIIGVIDGIAFQTNILALNAAVEAARAGEQGRGFAVVAAEVRNLAQRSAGAAKEIKSLIGDSVEKVDAGGKLVDEAGKTMDEIVTSVKHVADIMSEIAAASAEQSNGIEEVNRAISQMDEMTQQNAALVEEAAAAAESMQSQAATLAQAVSVFKLKDGAQSLALAPARSASAPSRPATPAKIPARSGVSAGGTALPPAARPKAAPAGSGDDWEEF</sequence>
<dbReference type="InterPro" id="IPR004090">
    <property type="entry name" value="Chemotax_Me-accpt_rcpt"/>
</dbReference>
<evidence type="ECO:0000256" key="11">
    <source>
        <dbReference type="PROSITE-ProRule" id="PRU00284"/>
    </source>
</evidence>
<keyword evidence="8 14" id="KW-0472">Membrane</keyword>
<evidence type="ECO:0000256" key="12">
    <source>
        <dbReference type="SAM" id="Coils"/>
    </source>
</evidence>
<dbReference type="Gene3D" id="1.10.287.950">
    <property type="entry name" value="Methyl-accepting chemotaxis protein"/>
    <property type="match status" value="1"/>
</dbReference>
<feature type="domain" description="HAMP" evidence="16">
    <location>
        <begin position="211"/>
        <end position="263"/>
    </location>
</feature>
<dbReference type="GO" id="GO:0004888">
    <property type="term" value="F:transmembrane signaling receptor activity"/>
    <property type="evidence" value="ECO:0007669"/>
    <property type="project" value="InterPro"/>
</dbReference>
<keyword evidence="18" id="KW-1185">Reference proteome</keyword>
<evidence type="ECO:0000313" key="18">
    <source>
        <dbReference type="Proteomes" id="UP000031572"/>
    </source>
</evidence>
<dbReference type="Proteomes" id="UP000031572">
    <property type="component" value="Unassembled WGS sequence"/>
</dbReference>
<keyword evidence="3" id="KW-0488">Methylation</keyword>
<gene>
    <name evidence="17" type="ORF">TSA66_17445</name>
</gene>
<protein>
    <submittedName>
        <fullName evidence="17">Chemotaxis protein</fullName>
    </submittedName>
</protein>
<keyword evidence="6 14" id="KW-0812">Transmembrane</keyword>
<keyword evidence="7 14" id="KW-1133">Transmembrane helix</keyword>
<dbReference type="PANTHER" id="PTHR43531:SF14">
    <property type="entry name" value="METHYL-ACCEPTING CHEMOTAXIS PROTEIN I-RELATED"/>
    <property type="match status" value="1"/>
</dbReference>
<dbReference type="CDD" id="cd11386">
    <property type="entry name" value="MCP_signal"/>
    <property type="match status" value="1"/>
</dbReference>
<evidence type="ECO:0000256" key="2">
    <source>
        <dbReference type="ARBA" id="ARBA00022475"/>
    </source>
</evidence>